<keyword evidence="7 8" id="KW-0342">GTP-binding</keyword>
<dbReference type="EMBL" id="DUIH01000012">
    <property type="protein sequence ID" value="HIH69730.1"/>
    <property type="molecule type" value="Genomic_DNA"/>
</dbReference>
<keyword evidence="6 8" id="KW-0460">Magnesium</keyword>
<dbReference type="InterPro" id="IPR042111">
    <property type="entry name" value="Adenylosuccinate_synth_dom3"/>
</dbReference>
<dbReference type="InterPro" id="IPR042110">
    <property type="entry name" value="Adenylosuccinate_synth_dom2"/>
</dbReference>
<dbReference type="NCBIfam" id="NF002223">
    <property type="entry name" value="PRK01117.1"/>
    <property type="match status" value="1"/>
</dbReference>
<dbReference type="Pfam" id="PF00709">
    <property type="entry name" value="Adenylsucc_synt"/>
    <property type="match status" value="1"/>
</dbReference>
<dbReference type="Proteomes" id="UP000600363">
    <property type="component" value="Unassembled WGS sequence"/>
</dbReference>
<organism evidence="10 11">
    <name type="scientific">Methermicoccus shengliensis</name>
    <dbReference type="NCBI Taxonomy" id="660064"/>
    <lineage>
        <taxon>Archaea</taxon>
        <taxon>Methanobacteriati</taxon>
        <taxon>Methanobacteriota</taxon>
        <taxon>Stenosarchaea group</taxon>
        <taxon>Methanomicrobia</taxon>
        <taxon>Methanosarcinales</taxon>
        <taxon>Methermicoccaceae</taxon>
        <taxon>Methermicoccus</taxon>
    </lineage>
</organism>
<feature type="binding site" description="in other chain" evidence="8">
    <location>
        <position position="223"/>
    </location>
    <ligand>
        <name>IMP</name>
        <dbReference type="ChEBI" id="CHEBI:58053"/>
        <note>ligand shared between dimeric partners</note>
    </ligand>
</feature>
<dbReference type="Gene3D" id="1.10.300.10">
    <property type="entry name" value="Adenylosuccinate Synthetase, subunit A, domain 2"/>
    <property type="match status" value="1"/>
</dbReference>
<comment type="subunit">
    <text evidence="1 8">Homodimer.</text>
</comment>
<comment type="pathway">
    <text evidence="8 9">Purine metabolism; AMP biosynthesis via de novo pathway; AMP from IMP: step 1/2.</text>
</comment>
<proteinExistence type="inferred from homology"/>
<evidence type="ECO:0000256" key="9">
    <source>
        <dbReference type="RuleBase" id="RU000520"/>
    </source>
</evidence>
<dbReference type="GO" id="GO:0005525">
    <property type="term" value="F:GTP binding"/>
    <property type="evidence" value="ECO:0007669"/>
    <property type="project" value="UniProtKB-UniRule"/>
</dbReference>
<dbReference type="Gene3D" id="3.40.440.10">
    <property type="entry name" value="Adenylosuccinate Synthetase, subunit A, domain 1"/>
    <property type="match status" value="1"/>
</dbReference>
<comment type="subcellular location">
    <subcellularLocation>
        <location evidence="8">Cytoplasm</location>
    </subcellularLocation>
</comment>
<dbReference type="UniPathway" id="UPA00075">
    <property type="reaction ID" value="UER00335"/>
</dbReference>
<comment type="similarity">
    <text evidence="8 9">Belongs to the adenylosuccinate synthetase family.</text>
</comment>
<dbReference type="GO" id="GO:0000287">
    <property type="term" value="F:magnesium ion binding"/>
    <property type="evidence" value="ECO:0007669"/>
    <property type="project" value="UniProtKB-UniRule"/>
</dbReference>
<feature type="active site" description="Proton acceptor" evidence="8">
    <location>
        <position position="12"/>
    </location>
</feature>
<comment type="cofactor">
    <cofactor evidence="8">
        <name>Mg(2+)</name>
        <dbReference type="ChEBI" id="CHEBI:18420"/>
    </cofactor>
    <text evidence="8">Binds 1 Mg(2+) ion per subunit.</text>
</comment>
<evidence type="ECO:0000256" key="4">
    <source>
        <dbReference type="ARBA" id="ARBA00022741"/>
    </source>
</evidence>
<keyword evidence="4 8" id="KW-0547">Nucleotide-binding</keyword>
<evidence type="ECO:0000256" key="6">
    <source>
        <dbReference type="ARBA" id="ARBA00022842"/>
    </source>
</evidence>
<feature type="binding site" description="in other chain" evidence="8">
    <location>
        <position position="127"/>
    </location>
    <ligand>
        <name>IMP</name>
        <dbReference type="ChEBI" id="CHEBI:58053"/>
        <note>ligand shared between dimeric partners</note>
    </ligand>
</feature>
<evidence type="ECO:0000256" key="1">
    <source>
        <dbReference type="ARBA" id="ARBA00011738"/>
    </source>
</evidence>
<feature type="binding site" evidence="8">
    <location>
        <begin position="330"/>
        <end position="332"/>
    </location>
    <ligand>
        <name>GTP</name>
        <dbReference type="ChEBI" id="CHEBI:37565"/>
    </ligand>
</feature>
<reference evidence="10" key="1">
    <citation type="journal article" date="2020" name="bioRxiv">
        <title>A rank-normalized archaeal taxonomy based on genome phylogeny resolves widespread incomplete and uneven classifications.</title>
        <authorList>
            <person name="Rinke C."/>
            <person name="Chuvochina M."/>
            <person name="Mussig A.J."/>
            <person name="Chaumeil P.-A."/>
            <person name="Waite D.W."/>
            <person name="Whitman W.B."/>
            <person name="Parks D.H."/>
            <person name="Hugenholtz P."/>
        </authorList>
    </citation>
    <scope>NUCLEOTIDE SEQUENCE</scope>
    <source>
        <strain evidence="10">UBA12518</strain>
    </source>
</reference>
<gene>
    <name evidence="8" type="primary">purA</name>
    <name evidence="10" type="ORF">HA299_03795</name>
</gene>
<evidence type="ECO:0000256" key="8">
    <source>
        <dbReference type="HAMAP-Rule" id="MF_00011"/>
    </source>
</evidence>
<feature type="binding site" description="in other chain" evidence="8">
    <location>
        <begin position="37"/>
        <end position="40"/>
    </location>
    <ligand>
        <name>IMP</name>
        <dbReference type="ChEBI" id="CHEBI:58053"/>
        <note>ligand shared between dimeric partners</note>
    </ligand>
</feature>
<dbReference type="GO" id="GO:0046040">
    <property type="term" value="P:IMP metabolic process"/>
    <property type="evidence" value="ECO:0007669"/>
    <property type="project" value="TreeGrafter"/>
</dbReference>
<dbReference type="HAMAP" id="MF_00011">
    <property type="entry name" value="Adenylosucc_synth"/>
    <property type="match status" value="1"/>
</dbReference>
<feature type="binding site" evidence="8">
    <location>
        <position position="304"/>
    </location>
    <ligand>
        <name>GTP</name>
        <dbReference type="ChEBI" id="CHEBI:37565"/>
    </ligand>
</feature>
<feature type="active site" description="Proton donor" evidence="8">
    <location>
        <position position="40"/>
    </location>
</feature>
<feature type="binding site" evidence="8">
    <location>
        <position position="39"/>
    </location>
    <ligand>
        <name>Mg(2+)</name>
        <dbReference type="ChEBI" id="CHEBI:18420"/>
    </ligand>
</feature>
<sequence length="423" mass="46366">MLTILTGSQFGDEGKGKVVDVLAPSYDIIARFQGGDNAGHTVKVGGRTFKLHTIPSGVLYDVRLLIGPGVVMNPRVLLEEFSQLEEGGVVVDGNKLGIDAKTSIIMPYHIVMDELAETRRRERIGTTKRGIAYAYMDKVSREEVQFADIVDKERLRRKLETILPAKRAYLEAMGADDEQLERAFDTEWLFEAGERLSCHITDVSREVNVALSQGKRVLAEGAQGTHLDIIHGTQKYVTSSSTIAGSACASLGVGPTMVDEVVGIVKAYITRVGEGPLPTEQHGDVGEHMQQVGGEYGTTTGRLRRCGWFDVPLLRKSIALNGYTSLVLTKLDVLGGLDPIKICTSYELDGTTLDYPPELTSDLARCTPVYEELEGWDEDISGARSFEELPSAARRYVERLEELLGVPIPIISTGPGREQTIQR</sequence>
<accession>A0A832RT61</accession>
<dbReference type="EC" id="6.3.4.4" evidence="8 9"/>
<evidence type="ECO:0000256" key="2">
    <source>
        <dbReference type="ARBA" id="ARBA00022598"/>
    </source>
</evidence>
<feature type="binding site" evidence="8">
    <location>
        <begin position="412"/>
        <end position="414"/>
    </location>
    <ligand>
        <name>GTP</name>
        <dbReference type="ChEBI" id="CHEBI:37565"/>
    </ligand>
</feature>
<keyword evidence="8" id="KW-0963">Cytoplasm</keyword>
<keyword evidence="2 8" id="KW-0436">Ligase</keyword>
<evidence type="ECO:0000313" key="10">
    <source>
        <dbReference type="EMBL" id="HIH69730.1"/>
    </source>
</evidence>
<evidence type="ECO:0000313" key="11">
    <source>
        <dbReference type="Proteomes" id="UP000600363"/>
    </source>
</evidence>
<feature type="binding site" evidence="8">
    <location>
        <position position="12"/>
    </location>
    <ligand>
        <name>Mg(2+)</name>
        <dbReference type="ChEBI" id="CHEBI:18420"/>
    </ligand>
</feature>
<feature type="binding site" evidence="8">
    <location>
        <begin position="298"/>
        <end position="304"/>
    </location>
    <ligand>
        <name>substrate</name>
    </ligand>
</feature>
<dbReference type="InterPro" id="IPR027417">
    <property type="entry name" value="P-loop_NTPase"/>
</dbReference>
<dbReference type="InterPro" id="IPR001114">
    <property type="entry name" value="Adenylosuccinate_synthetase"/>
</dbReference>
<dbReference type="PROSITE" id="PS01266">
    <property type="entry name" value="ADENYLOSUCCIN_SYN_1"/>
    <property type="match status" value="1"/>
</dbReference>
<dbReference type="Gene3D" id="3.90.170.10">
    <property type="entry name" value="Adenylosuccinate Synthetase, subunit A, domain 3"/>
    <property type="match status" value="1"/>
</dbReference>
<dbReference type="FunFam" id="3.90.170.10:FF:000001">
    <property type="entry name" value="Adenylosuccinate synthetase"/>
    <property type="match status" value="1"/>
</dbReference>
<dbReference type="InterPro" id="IPR042109">
    <property type="entry name" value="Adenylosuccinate_synth_dom1"/>
</dbReference>
<keyword evidence="3 8" id="KW-0479">Metal-binding</keyword>
<dbReference type="SMART" id="SM00788">
    <property type="entry name" value="Adenylsucc_synt"/>
    <property type="match status" value="1"/>
</dbReference>
<evidence type="ECO:0000256" key="5">
    <source>
        <dbReference type="ARBA" id="ARBA00022755"/>
    </source>
</evidence>
<keyword evidence="5 8" id="KW-0658">Purine biosynthesis</keyword>
<evidence type="ECO:0000256" key="3">
    <source>
        <dbReference type="ARBA" id="ARBA00022723"/>
    </source>
</evidence>
<feature type="binding site" evidence="8">
    <location>
        <begin position="11"/>
        <end position="17"/>
    </location>
    <ligand>
        <name>GTP</name>
        <dbReference type="ChEBI" id="CHEBI:37565"/>
    </ligand>
</feature>
<dbReference type="NCBIfam" id="TIGR00184">
    <property type="entry name" value="purA"/>
    <property type="match status" value="1"/>
</dbReference>
<protein>
    <recommendedName>
        <fullName evidence="8 9">Adenylosuccinate synthetase</fullName>
        <shortName evidence="8">AMPSase</shortName>
        <shortName evidence="8">AdSS</shortName>
        <ecNumber evidence="8 9">6.3.4.4</ecNumber>
    </recommendedName>
    <alternativeName>
        <fullName evidence="8">IMP--aspartate ligase</fullName>
    </alternativeName>
</protein>
<dbReference type="AlphaFoldDB" id="A0A832RT61"/>
<feature type="binding site" description="in other chain" evidence="8">
    <location>
        <position position="238"/>
    </location>
    <ligand>
        <name>IMP</name>
        <dbReference type="ChEBI" id="CHEBI:58053"/>
        <note>ligand shared between dimeric partners</note>
    </ligand>
</feature>
<feature type="binding site" evidence="8">
    <location>
        <position position="141"/>
    </location>
    <ligand>
        <name>IMP</name>
        <dbReference type="ChEBI" id="CHEBI:58053"/>
        <note>ligand shared between dimeric partners</note>
    </ligand>
</feature>
<comment type="catalytic activity">
    <reaction evidence="8 9">
        <text>IMP + L-aspartate + GTP = N(6)-(1,2-dicarboxyethyl)-AMP + GDP + phosphate + 2 H(+)</text>
        <dbReference type="Rhea" id="RHEA:15753"/>
        <dbReference type="ChEBI" id="CHEBI:15378"/>
        <dbReference type="ChEBI" id="CHEBI:29991"/>
        <dbReference type="ChEBI" id="CHEBI:37565"/>
        <dbReference type="ChEBI" id="CHEBI:43474"/>
        <dbReference type="ChEBI" id="CHEBI:57567"/>
        <dbReference type="ChEBI" id="CHEBI:58053"/>
        <dbReference type="ChEBI" id="CHEBI:58189"/>
        <dbReference type="EC" id="6.3.4.4"/>
    </reaction>
</comment>
<feature type="binding site" evidence="8">
    <location>
        <begin position="39"/>
        <end position="41"/>
    </location>
    <ligand>
        <name>GTP</name>
        <dbReference type="ChEBI" id="CHEBI:37565"/>
    </ligand>
</feature>
<dbReference type="InterPro" id="IPR018220">
    <property type="entry name" value="Adenylosuccin_syn_GTP-bd"/>
</dbReference>
<comment type="function">
    <text evidence="8">Plays an important role in the de novo pathway of purine nucleotide biosynthesis. Catalyzes the first committed step in the biosynthesis of AMP from IMP.</text>
</comment>
<dbReference type="GO" id="GO:0005737">
    <property type="term" value="C:cytoplasm"/>
    <property type="evidence" value="ECO:0007669"/>
    <property type="project" value="UniProtKB-SubCell"/>
</dbReference>
<feature type="binding site" description="in other chain" evidence="8">
    <location>
        <position position="302"/>
    </location>
    <ligand>
        <name>IMP</name>
        <dbReference type="ChEBI" id="CHEBI:58053"/>
        <note>ligand shared between dimeric partners</note>
    </ligand>
</feature>
<comment type="caution">
    <text evidence="10">The sequence shown here is derived from an EMBL/GenBank/DDBJ whole genome shotgun (WGS) entry which is preliminary data.</text>
</comment>
<dbReference type="SUPFAM" id="SSF52540">
    <property type="entry name" value="P-loop containing nucleoside triphosphate hydrolases"/>
    <property type="match status" value="1"/>
</dbReference>
<dbReference type="RefSeq" id="WP_042685674.1">
    <property type="nucleotide sequence ID" value="NZ_DUIH01000012.1"/>
</dbReference>
<dbReference type="CDD" id="cd03108">
    <property type="entry name" value="AdSS"/>
    <property type="match status" value="1"/>
</dbReference>
<dbReference type="GO" id="GO:0044208">
    <property type="term" value="P:'de novo' AMP biosynthetic process"/>
    <property type="evidence" value="ECO:0007669"/>
    <property type="project" value="UniProtKB-UniRule"/>
</dbReference>
<name>A0A832RT61_9EURY</name>
<evidence type="ECO:0000256" key="7">
    <source>
        <dbReference type="ARBA" id="ARBA00023134"/>
    </source>
</evidence>
<dbReference type="PANTHER" id="PTHR11846:SF0">
    <property type="entry name" value="ADENYLOSUCCINATE SYNTHETASE"/>
    <property type="match status" value="1"/>
</dbReference>
<dbReference type="PANTHER" id="PTHR11846">
    <property type="entry name" value="ADENYLOSUCCINATE SYNTHETASE"/>
    <property type="match status" value="1"/>
</dbReference>
<feature type="binding site" description="in other chain" evidence="8">
    <location>
        <begin position="12"/>
        <end position="15"/>
    </location>
    <ligand>
        <name>IMP</name>
        <dbReference type="ChEBI" id="CHEBI:58053"/>
        <note>ligand shared between dimeric partners</note>
    </ligand>
</feature>
<dbReference type="GO" id="GO:0004019">
    <property type="term" value="F:adenylosuccinate synthase activity"/>
    <property type="evidence" value="ECO:0007669"/>
    <property type="project" value="UniProtKB-UniRule"/>
</dbReference>